<evidence type="ECO:0000256" key="10">
    <source>
        <dbReference type="ARBA" id="ARBA00022840"/>
    </source>
</evidence>
<evidence type="ECO:0000256" key="14">
    <source>
        <dbReference type="ARBA" id="ARBA00024220"/>
    </source>
</evidence>
<reference evidence="20 21" key="1">
    <citation type="submission" date="2024-02" db="EMBL/GenBank/DDBJ databases">
        <title>Chromosome-scale genome assembly of the rough periwinkle Littorina saxatilis.</title>
        <authorList>
            <person name="De Jode A."/>
            <person name="Faria R."/>
            <person name="Formenti G."/>
            <person name="Sims Y."/>
            <person name="Smith T.P."/>
            <person name="Tracey A."/>
            <person name="Wood J.M.D."/>
            <person name="Zagrodzka Z.B."/>
            <person name="Johannesson K."/>
            <person name="Butlin R.K."/>
            <person name="Leder E.H."/>
        </authorList>
    </citation>
    <scope>NUCLEOTIDE SEQUENCE [LARGE SCALE GENOMIC DNA]</scope>
    <source>
        <strain evidence="20">Snail1</strain>
        <tissue evidence="20">Muscle</tissue>
    </source>
</reference>
<evidence type="ECO:0000256" key="4">
    <source>
        <dbReference type="ARBA" id="ARBA00022448"/>
    </source>
</evidence>
<feature type="compositionally biased region" description="Low complexity" evidence="16">
    <location>
        <begin position="309"/>
        <end position="324"/>
    </location>
</feature>
<dbReference type="GO" id="GO:0000323">
    <property type="term" value="C:lytic vacuole"/>
    <property type="evidence" value="ECO:0007669"/>
    <property type="project" value="UniProtKB-ARBA"/>
</dbReference>
<feature type="transmembrane region" description="Helical" evidence="17">
    <location>
        <begin position="94"/>
        <end position="117"/>
    </location>
</feature>
<evidence type="ECO:0000256" key="13">
    <source>
        <dbReference type="ARBA" id="ARBA00023136"/>
    </source>
</evidence>
<dbReference type="InterPro" id="IPR027417">
    <property type="entry name" value="P-loop_NTPase"/>
</dbReference>
<evidence type="ECO:0000256" key="7">
    <source>
        <dbReference type="ARBA" id="ARBA00022692"/>
    </source>
</evidence>
<keyword evidence="4" id="KW-0813">Transport</keyword>
<dbReference type="GO" id="GO:0005886">
    <property type="term" value="C:plasma membrane"/>
    <property type="evidence" value="ECO:0007669"/>
    <property type="project" value="UniProtKB-SubCell"/>
</dbReference>
<evidence type="ECO:0000256" key="16">
    <source>
        <dbReference type="SAM" id="MobiDB-lite"/>
    </source>
</evidence>
<dbReference type="InterPro" id="IPR011527">
    <property type="entry name" value="ABC1_TM_dom"/>
</dbReference>
<feature type="domain" description="ABC transporter" evidence="18">
    <location>
        <begin position="660"/>
        <end position="884"/>
    </location>
</feature>
<dbReference type="PANTHER" id="PTHR24223:SF443">
    <property type="entry name" value="MULTIDRUG-RESISTANCE LIKE PROTEIN 1, ISOFORM I"/>
    <property type="match status" value="1"/>
</dbReference>
<gene>
    <name evidence="20" type="ORF">V1264_015072</name>
</gene>
<evidence type="ECO:0000256" key="2">
    <source>
        <dbReference type="ARBA" id="ARBA00004651"/>
    </source>
</evidence>
<keyword evidence="21" id="KW-1185">Reference proteome</keyword>
<feature type="region of interest" description="Disordered" evidence="16">
    <location>
        <begin position="915"/>
        <end position="980"/>
    </location>
</feature>
<keyword evidence="11" id="KW-1278">Translocase</keyword>
<dbReference type="CDD" id="cd18595">
    <property type="entry name" value="ABC_6TM_MRP1_2_3_6_D1_like"/>
    <property type="match status" value="1"/>
</dbReference>
<dbReference type="FunFam" id="1.20.1560.10:FF:000020">
    <property type="entry name" value="ABC metal ion transporter"/>
    <property type="match status" value="1"/>
</dbReference>
<dbReference type="Pfam" id="PF00664">
    <property type="entry name" value="ABC_membrane"/>
    <property type="match status" value="2"/>
</dbReference>
<dbReference type="InterPro" id="IPR005292">
    <property type="entry name" value="MRP"/>
</dbReference>
<dbReference type="Proteomes" id="UP001374579">
    <property type="component" value="Unassembled WGS sequence"/>
</dbReference>
<dbReference type="InterPro" id="IPR003593">
    <property type="entry name" value="AAA+_ATPase"/>
</dbReference>
<evidence type="ECO:0000256" key="17">
    <source>
        <dbReference type="SAM" id="Phobius"/>
    </source>
</evidence>
<evidence type="ECO:0000256" key="1">
    <source>
        <dbReference type="ARBA" id="ARBA00004128"/>
    </source>
</evidence>
<feature type="transmembrane region" description="Helical" evidence="17">
    <location>
        <begin position="1156"/>
        <end position="1176"/>
    </location>
</feature>
<dbReference type="Gene3D" id="1.20.1560.10">
    <property type="entry name" value="ABC transporter type 1, transmembrane domain"/>
    <property type="match status" value="2"/>
</dbReference>
<feature type="compositionally biased region" description="Polar residues" evidence="16">
    <location>
        <begin position="294"/>
        <end position="308"/>
    </location>
</feature>
<dbReference type="PROSITE" id="PS50929">
    <property type="entry name" value="ABC_TM1F"/>
    <property type="match status" value="2"/>
</dbReference>
<keyword evidence="10" id="KW-0067">ATP-binding</keyword>
<name>A0AAN9BPA7_9CAEN</name>
<dbReference type="EMBL" id="JBAMIC010000004">
    <property type="protein sequence ID" value="KAK7107095.1"/>
    <property type="molecule type" value="Genomic_DNA"/>
</dbReference>
<feature type="transmembrane region" description="Helical" evidence="17">
    <location>
        <begin position="484"/>
        <end position="503"/>
    </location>
</feature>
<comment type="similarity">
    <text evidence="3">Belongs to the ABC transporter superfamily. ABCC family. Conjugate transporter (TC 3.A.1.208) subfamily.</text>
</comment>
<evidence type="ECO:0000256" key="6">
    <source>
        <dbReference type="ARBA" id="ARBA00022554"/>
    </source>
</evidence>
<feature type="transmembrane region" description="Helical" evidence="17">
    <location>
        <begin position="63"/>
        <end position="82"/>
    </location>
</feature>
<evidence type="ECO:0000313" key="21">
    <source>
        <dbReference type="Proteomes" id="UP001374579"/>
    </source>
</evidence>
<keyword evidence="13 17" id="KW-0472">Membrane</keyword>
<feature type="transmembrane region" description="Helical" evidence="17">
    <location>
        <begin position="568"/>
        <end position="591"/>
    </location>
</feature>
<dbReference type="Gene3D" id="3.40.50.300">
    <property type="entry name" value="P-loop containing nucleotide triphosphate hydrolases"/>
    <property type="match status" value="2"/>
</dbReference>
<comment type="subcellular location">
    <subcellularLocation>
        <location evidence="2">Cell membrane</location>
        <topology evidence="2">Multi-pass membrane protein</topology>
    </subcellularLocation>
    <subcellularLocation>
        <location evidence="1">Vacuole membrane</location>
        <topology evidence="1">Multi-pass membrane protein</topology>
    </subcellularLocation>
</comment>
<feature type="domain" description="ABC transmembrane type-1" evidence="19">
    <location>
        <begin position="1008"/>
        <end position="1298"/>
    </location>
</feature>
<comment type="caution">
    <text evidence="20">The sequence shown here is derived from an EMBL/GenBank/DDBJ whole genome shotgun (WGS) entry which is preliminary data.</text>
</comment>
<feature type="transmembrane region" description="Helical" evidence="17">
    <location>
        <begin position="157"/>
        <end position="175"/>
    </location>
</feature>
<dbReference type="CDD" id="cd03244">
    <property type="entry name" value="ABCC_MRP_domain2"/>
    <property type="match status" value="1"/>
</dbReference>
<dbReference type="InterPro" id="IPR036640">
    <property type="entry name" value="ABC1_TM_sf"/>
</dbReference>
<sequence length="1573" mass="176377">MDAFCHGEPIWDEGLTWDGDWPQFTNCFQHTVLVWISCGFLWITSPFYVLYLTSRPRNELPFTHLFIVKLFTCGALFVLRAVQTFQALDKSSGFDAEISDCVIHMITYVLLVAFIVAEKRNGVIASPVLFSFWLISLLANIIPFYSKIKLEENKEDMLSFSVFYIVYGFNLIGFLTSCVAEKIPPGSFNTNGNLEVSASVLSRITFWWINRMLIAGYKGLREDHLVPLNPRDTTATTVPVFQAHIKEEEDRVRKKQRRRQHLESSFYFQHKPPSMSRRKKKTSHTDEKTPLLQAESNETYAAPSTSHYTNDTTPTSGDTTTGTNEKAERGGVSIFRVIIKTFWWQILSCQSLMLVQTVAVLVNPLVMKAMIQFTEGTEATWKGYVYAVAMFTLSSLQSLSQYVASFYTTNFGLRLSASITSAVYRKALTMNSEARRESTVGEIVNLMSVDARNLEMYATYSFWLWMSPIWIIVALYLLYTTVGVSMFAGLGFMALLFAANTYLMNKMRIYQKTIMKIRDKRVKVINEILNGIKILKLYAWEPSFEDKVGKIRNEELGVLLKSSLVGSFITFAWTAAMYWMTLLTFMTYVFVDESHNLTASTSFVALSYFNIIRLAVNVLPIMIREGVKSVVSLGRINRYLNTPDLDTSNVTRDSTSDNAIDISDGTFSWDTDTAPTLRDITLRVKRGSLVAVVGQVGTGKSSLVSAMLGEMETVTGHISVSGSVAYVPQQAWIQNDTLRNNVLFGQDFDHQRYHRVLDACALRPDLDILAAGDLTEIGEKGINLSGGQKQRVSVARAVYSDADVILLDDPLSAVDSHVGKQIFNEVINQGGILHGKTRVLVTHGLQWLPKVDTIVVLSQGTISEMGSYEDLMSHDGAFAQFLTNYLTQHDEESDEEEDEEAQIVKRDILQRLVSRESDTESGTDETAKGRILQRLKSRESESDHHDVRRRKRSRGLSESVKGSAQGDKGKKEVADTSKIMTEEEMESGRVDKGVYLELAKALGFRYSLVMLVLFTIYNVAALGGNLWLSVWTDDAELSNLTALPPDSDRRRELNDFYLGIYAALGLAQTVFVVIYAVIMAFRQIHASRLMHRRMLERIMRAPMSFFDTTPLGRIVNRFSQDMDMLDSEICLDVEIWVDNVEQVLSTVIAISYTTPIFLAVFAPAFLVYFFVMRFYVGTSCQIRRLQSKKRSPIYSHFGESLTGATVIRAYGAQQRFIQQSQHRVDALFTCSYNANAAARWLGVRLDFIGSILILAAGLFTVGSRDTLSAGIVGLSLSYALEVTGKMNMVVRMSTEMETNIVSLERIAEYTNIQSEAPWSAIPRPKPDWPQRGHLRFHGYSSRYRPGLDLVIRDLTCDFNPGEKVGIVGRTGAGKSSMTLALFRLIEPAAGNVTVDDVDIASLGLHDLRQKLNILPQDPVIFDGTIRMNLNPLGGHSDDQVWTALQQAHLSSYVRSLPDGLDHVCGEGGENLSMGQRQLLCLARALLRKTKILVLDEATAAVDMETDDLIQTTIRQAFNDCTILTIAHRINTVMDYDRILVLDSGRMVECDSPSSLLADPSTAFYKMAKDAGLV</sequence>
<evidence type="ECO:0000256" key="5">
    <source>
        <dbReference type="ARBA" id="ARBA00022475"/>
    </source>
</evidence>
<dbReference type="PROSITE" id="PS50893">
    <property type="entry name" value="ABC_TRANSPORTER_2"/>
    <property type="match status" value="2"/>
</dbReference>
<evidence type="ECO:0000313" key="20">
    <source>
        <dbReference type="EMBL" id="KAK7107095.1"/>
    </source>
</evidence>
<feature type="transmembrane region" description="Helical" evidence="17">
    <location>
        <begin position="1241"/>
        <end position="1261"/>
    </location>
</feature>
<organism evidence="20 21">
    <name type="scientific">Littorina saxatilis</name>
    <dbReference type="NCBI Taxonomy" id="31220"/>
    <lineage>
        <taxon>Eukaryota</taxon>
        <taxon>Metazoa</taxon>
        <taxon>Spiralia</taxon>
        <taxon>Lophotrochozoa</taxon>
        <taxon>Mollusca</taxon>
        <taxon>Gastropoda</taxon>
        <taxon>Caenogastropoda</taxon>
        <taxon>Littorinimorpha</taxon>
        <taxon>Littorinoidea</taxon>
        <taxon>Littorinidae</taxon>
        <taxon>Littorina</taxon>
    </lineage>
</organism>
<keyword evidence="5" id="KW-1003">Cell membrane</keyword>
<evidence type="ECO:0000259" key="18">
    <source>
        <dbReference type="PROSITE" id="PS50893"/>
    </source>
</evidence>
<dbReference type="SUPFAM" id="SSF52540">
    <property type="entry name" value="P-loop containing nucleoside triphosphate hydrolases"/>
    <property type="match status" value="2"/>
</dbReference>
<comment type="catalytic activity">
    <reaction evidence="15">
        <text>leukotriene C4(in) + ATP + H2O = leukotriene C4(out) + ADP + phosphate + H(+)</text>
        <dbReference type="Rhea" id="RHEA:38963"/>
        <dbReference type="ChEBI" id="CHEBI:15377"/>
        <dbReference type="ChEBI" id="CHEBI:15378"/>
        <dbReference type="ChEBI" id="CHEBI:30616"/>
        <dbReference type="ChEBI" id="CHEBI:43474"/>
        <dbReference type="ChEBI" id="CHEBI:57973"/>
        <dbReference type="ChEBI" id="CHEBI:456216"/>
    </reaction>
    <physiologicalReaction direction="left-to-right" evidence="15">
        <dbReference type="Rhea" id="RHEA:38964"/>
    </physiologicalReaction>
</comment>
<evidence type="ECO:0000256" key="3">
    <source>
        <dbReference type="ARBA" id="ARBA00009726"/>
    </source>
</evidence>
<dbReference type="EC" id="7.6.2.3" evidence="14"/>
<feature type="transmembrane region" description="Helical" evidence="17">
    <location>
        <begin position="123"/>
        <end position="145"/>
    </location>
</feature>
<dbReference type="Pfam" id="PF00005">
    <property type="entry name" value="ABC_tran"/>
    <property type="match status" value="2"/>
</dbReference>
<accession>A0AAN9BPA7</accession>
<dbReference type="GO" id="GO:0005524">
    <property type="term" value="F:ATP binding"/>
    <property type="evidence" value="ECO:0007669"/>
    <property type="project" value="UniProtKB-KW"/>
</dbReference>
<dbReference type="PANTHER" id="PTHR24223">
    <property type="entry name" value="ATP-BINDING CASSETTE SUB-FAMILY C"/>
    <property type="match status" value="1"/>
</dbReference>
<dbReference type="GO" id="GO:0016887">
    <property type="term" value="F:ATP hydrolysis activity"/>
    <property type="evidence" value="ECO:0007669"/>
    <property type="project" value="InterPro"/>
</dbReference>
<dbReference type="CDD" id="cd03250">
    <property type="entry name" value="ABCC_MRP_domain1"/>
    <property type="match status" value="1"/>
</dbReference>
<dbReference type="InterPro" id="IPR056227">
    <property type="entry name" value="TMD0_ABC"/>
</dbReference>
<keyword evidence="9" id="KW-0547">Nucleotide-binding</keyword>
<dbReference type="FunFam" id="3.40.50.300:FF:000293">
    <property type="entry name" value="ATP binding cassette subfamily C member 1"/>
    <property type="match status" value="1"/>
</dbReference>
<feature type="domain" description="ABC transmembrane type-1" evidence="19">
    <location>
        <begin position="352"/>
        <end position="628"/>
    </location>
</feature>
<dbReference type="InterPro" id="IPR003439">
    <property type="entry name" value="ABC_transporter-like_ATP-bd"/>
</dbReference>
<evidence type="ECO:0000256" key="9">
    <source>
        <dbReference type="ARBA" id="ARBA00022741"/>
    </source>
</evidence>
<evidence type="ECO:0000256" key="15">
    <source>
        <dbReference type="ARBA" id="ARBA00047523"/>
    </source>
</evidence>
<keyword evidence="6" id="KW-0926">Vacuole</keyword>
<feature type="transmembrane region" description="Helical" evidence="17">
    <location>
        <begin position="1056"/>
        <end position="1078"/>
    </location>
</feature>
<dbReference type="SUPFAM" id="SSF90123">
    <property type="entry name" value="ABC transporter transmembrane region"/>
    <property type="match status" value="2"/>
</dbReference>
<keyword evidence="8" id="KW-0677">Repeat</keyword>
<evidence type="ECO:0000256" key="8">
    <source>
        <dbReference type="ARBA" id="ARBA00022737"/>
    </source>
</evidence>
<feature type="region of interest" description="Disordered" evidence="16">
    <location>
        <begin position="271"/>
        <end position="325"/>
    </location>
</feature>
<dbReference type="PROSITE" id="PS00211">
    <property type="entry name" value="ABC_TRANSPORTER_1"/>
    <property type="match status" value="1"/>
</dbReference>
<dbReference type="CDD" id="cd18603">
    <property type="entry name" value="ABC_6TM_MRP1_2_3_6_D2_like"/>
    <property type="match status" value="1"/>
</dbReference>
<dbReference type="InterPro" id="IPR017871">
    <property type="entry name" value="ABC_transporter-like_CS"/>
</dbReference>
<feature type="domain" description="ABC transporter" evidence="18">
    <location>
        <begin position="1334"/>
        <end position="1568"/>
    </location>
</feature>
<dbReference type="FunFam" id="1.20.1560.10:FF:000001">
    <property type="entry name" value="ATP-binding cassette subfamily C member 1"/>
    <property type="match status" value="1"/>
</dbReference>
<dbReference type="Pfam" id="PF24357">
    <property type="entry name" value="TMD0_ABC"/>
    <property type="match status" value="1"/>
</dbReference>
<evidence type="ECO:0000259" key="19">
    <source>
        <dbReference type="PROSITE" id="PS50929"/>
    </source>
</evidence>
<evidence type="ECO:0000256" key="12">
    <source>
        <dbReference type="ARBA" id="ARBA00022989"/>
    </source>
</evidence>
<evidence type="ECO:0000256" key="11">
    <source>
        <dbReference type="ARBA" id="ARBA00022967"/>
    </source>
</evidence>
<keyword evidence="12 17" id="KW-1133">Transmembrane helix</keyword>
<proteinExistence type="inferred from homology"/>
<dbReference type="InterPro" id="IPR050173">
    <property type="entry name" value="ABC_transporter_C-like"/>
</dbReference>
<dbReference type="SMART" id="SM00382">
    <property type="entry name" value="AAA"/>
    <property type="match status" value="2"/>
</dbReference>
<dbReference type="NCBIfam" id="TIGR00957">
    <property type="entry name" value="MRP_assoc_pro"/>
    <property type="match status" value="1"/>
</dbReference>
<protein>
    <recommendedName>
        <fullName evidence="14">ABC-type glutathione-S-conjugate transporter</fullName>
        <ecNumber evidence="14">7.6.2.3</ecNumber>
    </recommendedName>
</protein>
<keyword evidence="7 17" id="KW-0812">Transmembrane</keyword>
<feature type="transmembrane region" description="Helical" evidence="17">
    <location>
        <begin position="457"/>
        <end position="478"/>
    </location>
</feature>
<dbReference type="GO" id="GO:0005774">
    <property type="term" value="C:vacuolar membrane"/>
    <property type="evidence" value="ECO:0007669"/>
    <property type="project" value="UniProtKB-SubCell"/>
</dbReference>
<feature type="transmembrane region" description="Helical" evidence="17">
    <location>
        <begin position="32"/>
        <end position="51"/>
    </location>
</feature>
<dbReference type="FunFam" id="3.40.50.300:FF:000074">
    <property type="entry name" value="Multidrug resistance-associated protein 5 isoform 1"/>
    <property type="match status" value="1"/>
</dbReference>
<feature type="compositionally biased region" description="Basic and acidic residues" evidence="16">
    <location>
        <begin position="936"/>
        <end position="946"/>
    </location>
</feature>
<dbReference type="GO" id="GO:0015431">
    <property type="term" value="F:ABC-type glutathione S-conjugate transporter activity"/>
    <property type="evidence" value="ECO:0007669"/>
    <property type="project" value="UniProtKB-EC"/>
</dbReference>
<feature type="transmembrane region" description="Helical" evidence="17">
    <location>
        <begin position="1008"/>
        <end position="1028"/>
    </location>
</feature>